<accession>A0A9X1W650</accession>
<organism evidence="2 3">
    <name type="scientific">Stutzerimonas marianensis</name>
    <dbReference type="NCBI Taxonomy" id="2929513"/>
    <lineage>
        <taxon>Bacteria</taxon>
        <taxon>Pseudomonadati</taxon>
        <taxon>Pseudomonadota</taxon>
        <taxon>Gammaproteobacteria</taxon>
        <taxon>Pseudomonadales</taxon>
        <taxon>Pseudomonadaceae</taxon>
        <taxon>Stutzerimonas</taxon>
    </lineage>
</organism>
<dbReference type="InterPro" id="IPR036515">
    <property type="entry name" value="Transposase_17_sf"/>
</dbReference>
<dbReference type="AlphaFoldDB" id="A0A9X1W650"/>
<dbReference type="RefSeq" id="WP_243608002.1">
    <property type="nucleotide sequence ID" value="NZ_JALGRD010000030.1"/>
</dbReference>
<dbReference type="Pfam" id="PF01797">
    <property type="entry name" value="Y1_Tnp"/>
    <property type="match status" value="1"/>
</dbReference>
<feature type="non-terminal residue" evidence="2">
    <location>
        <position position="120"/>
    </location>
</feature>
<dbReference type="GO" id="GO:0003677">
    <property type="term" value="F:DNA binding"/>
    <property type="evidence" value="ECO:0007669"/>
    <property type="project" value="InterPro"/>
</dbReference>
<dbReference type="Proteomes" id="UP001139682">
    <property type="component" value="Unassembled WGS sequence"/>
</dbReference>
<comment type="caution">
    <text evidence="2">The sequence shown here is derived from an EMBL/GenBank/DDBJ whole genome shotgun (WGS) entry which is preliminary data.</text>
</comment>
<sequence length="120" mass="14124">MPRRARLLLPGVPLHLIQRGNNRSACFYAEEDYLFYLDNLKLQAEQHGCAVHAWCLMTNHVHLLVTPSKPERASLMMKGLGQRFVQYINRTYDRSGTLWEGRFRSCLLQEEDYVLACYRY</sequence>
<evidence type="ECO:0000313" key="2">
    <source>
        <dbReference type="EMBL" id="MCJ0976046.1"/>
    </source>
</evidence>
<proteinExistence type="predicted"/>
<dbReference type="GO" id="GO:0004803">
    <property type="term" value="F:transposase activity"/>
    <property type="evidence" value="ECO:0007669"/>
    <property type="project" value="InterPro"/>
</dbReference>
<evidence type="ECO:0000313" key="3">
    <source>
        <dbReference type="Proteomes" id="UP001139682"/>
    </source>
</evidence>
<dbReference type="PANTHER" id="PTHR34322:SF2">
    <property type="entry name" value="TRANSPOSASE IS200-LIKE DOMAIN-CONTAINING PROTEIN"/>
    <property type="match status" value="1"/>
</dbReference>
<dbReference type="SMART" id="SM01321">
    <property type="entry name" value="Y1_Tnp"/>
    <property type="match status" value="1"/>
</dbReference>
<dbReference type="GO" id="GO:0006313">
    <property type="term" value="P:DNA transposition"/>
    <property type="evidence" value="ECO:0007669"/>
    <property type="project" value="InterPro"/>
</dbReference>
<dbReference type="SUPFAM" id="SSF143422">
    <property type="entry name" value="Transposase IS200-like"/>
    <property type="match status" value="1"/>
</dbReference>
<dbReference type="PANTHER" id="PTHR34322">
    <property type="entry name" value="TRANSPOSASE, Y1_TNP DOMAIN-CONTAINING"/>
    <property type="match status" value="1"/>
</dbReference>
<name>A0A9X1W650_9GAMM</name>
<protein>
    <submittedName>
        <fullName evidence="2">Transposase</fullName>
    </submittedName>
</protein>
<keyword evidence="3" id="KW-1185">Reference proteome</keyword>
<reference evidence="2" key="1">
    <citation type="submission" date="2022-03" db="EMBL/GenBank/DDBJ databases">
        <title>Pseudomonas marianensis sp. nov., a marine bacterium isolated from deep-sea sediments of the Mariana Trench.</title>
        <authorList>
            <person name="Wei Y."/>
        </authorList>
    </citation>
    <scope>NUCLEOTIDE SEQUENCE</scope>
    <source>
        <strain evidence="2">PS1</strain>
    </source>
</reference>
<dbReference type="Gene3D" id="3.30.70.1290">
    <property type="entry name" value="Transposase IS200-like"/>
    <property type="match status" value="1"/>
</dbReference>
<evidence type="ECO:0000259" key="1">
    <source>
        <dbReference type="SMART" id="SM01321"/>
    </source>
</evidence>
<dbReference type="InterPro" id="IPR002686">
    <property type="entry name" value="Transposase_17"/>
</dbReference>
<dbReference type="EMBL" id="JALGRD010000030">
    <property type="protein sequence ID" value="MCJ0976046.1"/>
    <property type="molecule type" value="Genomic_DNA"/>
</dbReference>
<gene>
    <name evidence="2" type="ORF">MST27_22130</name>
</gene>
<feature type="domain" description="Transposase IS200-like" evidence="1">
    <location>
        <begin position="9"/>
        <end position="120"/>
    </location>
</feature>